<evidence type="ECO:0000313" key="2">
    <source>
        <dbReference type="Proteomes" id="UP000250321"/>
    </source>
</evidence>
<keyword evidence="2" id="KW-1185">Reference proteome</keyword>
<dbReference type="Proteomes" id="UP000250321">
    <property type="component" value="Unassembled WGS sequence"/>
</dbReference>
<protein>
    <submittedName>
        <fullName evidence="1">Uncharacterized protein</fullName>
    </submittedName>
</protein>
<proteinExistence type="predicted"/>
<dbReference type="EMBL" id="PJQY01003284">
    <property type="protein sequence ID" value="PQM38720.1"/>
    <property type="molecule type" value="Genomic_DNA"/>
</dbReference>
<comment type="caution">
    <text evidence="1">The sequence shown here is derived from an EMBL/GenBank/DDBJ whole genome shotgun (WGS) entry which is preliminary data.</text>
</comment>
<reference evidence="1 2" key="1">
    <citation type="submission" date="2018-02" db="EMBL/GenBank/DDBJ databases">
        <title>Draft genome of wild Prunus yedoensis var. nudiflora.</title>
        <authorList>
            <person name="Baek S."/>
            <person name="Kim J.-H."/>
            <person name="Choi K."/>
            <person name="Kim G.-B."/>
            <person name="Cho A."/>
            <person name="Jang H."/>
            <person name="Shin C.-H."/>
            <person name="Yu H.-J."/>
            <person name="Mun J.-H."/>
        </authorList>
    </citation>
    <scope>NUCLEOTIDE SEQUENCE [LARGE SCALE GENOMIC DNA]</scope>
    <source>
        <strain evidence="2">cv. Jeju island</strain>
        <tissue evidence="1">Leaf</tissue>
    </source>
</reference>
<dbReference type="AlphaFoldDB" id="A0A314UMN7"/>
<name>A0A314UMN7_PRUYE</name>
<organism evidence="1 2">
    <name type="scientific">Prunus yedoensis var. nudiflora</name>
    <dbReference type="NCBI Taxonomy" id="2094558"/>
    <lineage>
        <taxon>Eukaryota</taxon>
        <taxon>Viridiplantae</taxon>
        <taxon>Streptophyta</taxon>
        <taxon>Embryophyta</taxon>
        <taxon>Tracheophyta</taxon>
        <taxon>Spermatophyta</taxon>
        <taxon>Magnoliopsida</taxon>
        <taxon>eudicotyledons</taxon>
        <taxon>Gunneridae</taxon>
        <taxon>Pentapetalae</taxon>
        <taxon>rosids</taxon>
        <taxon>fabids</taxon>
        <taxon>Rosales</taxon>
        <taxon>Rosaceae</taxon>
        <taxon>Amygdaloideae</taxon>
        <taxon>Amygdaleae</taxon>
        <taxon>Prunus</taxon>
    </lineage>
</organism>
<gene>
    <name evidence="1" type="ORF">Pyn_07869</name>
</gene>
<evidence type="ECO:0000313" key="1">
    <source>
        <dbReference type="EMBL" id="PQM38720.1"/>
    </source>
</evidence>
<sequence>MERRGKRAALLEEKRRSNIAKVGLPRGLTDIWIPVKHWLTQTMILVTLWLAAQTNILIVGAPS</sequence>
<accession>A0A314UMN7</accession>